<protein>
    <submittedName>
        <fullName evidence="6">Putative glycosyl hydrolase/MT2062</fullName>
        <ecNumber evidence="6">3.2.1.-</ecNumber>
    </submittedName>
</protein>
<evidence type="ECO:0000256" key="3">
    <source>
        <dbReference type="ARBA" id="ARBA00022723"/>
    </source>
</evidence>
<evidence type="ECO:0000256" key="4">
    <source>
        <dbReference type="ARBA" id="ARBA00022842"/>
    </source>
</evidence>
<evidence type="ECO:0000313" key="7">
    <source>
        <dbReference type="Proteomes" id="UP000419743"/>
    </source>
</evidence>
<proteinExistence type="inferred from homology"/>
<dbReference type="InterPro" id="IPR023214">
    <property type="entry name" value="HAD_sf"/>
</dbReference>
<comment type="cofactor">
    <cofactor evidence="1">
        <name>Mg(2+)</name>
        <dbReference type="ChEBI" id="CHEBI:18420"/>
    </cofactor>
</comment>
<organism evidence="6 7">
    <name type="scientific">Occultella aeris</name>
    <dbReference type="NCBI Taxonomy" id="2761496"/>
    <lineage>
        <taxon>Bacteria</taxon>
        <taxon>Bacillati</taxon>
        <taxon>Actinomycetota</taxon>
        <taxon>Actinomycetes</taxon>
        <taxon>Micrococcales</taxon>
        <taxon>Ruaniaceae</taxon>
        <taxon>Occultella</taxon>
    </lineage>
</organism>
<keyword evidence="6" id="KW-0326">Glycosidase</keyword>
<comment type="caution">
    <text evidence="6">The sequence shown here is derived from an EMBL/GenBank/DDBJ whole genome shotgun (WGS) entry which is preliminary data.</text>
</comment>
<dbReference type="EMBL" id="CACRYJ010000027">
    <property type="protein sequence ID" value="VZO36831.1"/>
    <property type="molecule type" value="Genomic_DNA"/>
</dbReference>
<dbReference type="Pfam" id="PF00702">
    <property type="entry name" value="Hydrolase"/>
    <property type="match status" value="1"/>
</dbReference>
<dbReference type="SFLD" id="SFLDS00003">
    <property type="entry name" value="Haloacid_Dehalogenase"/>
    <property type="match status" value="1"/>
</dbReference>
<accession>A0A7M4DIM1</accession>
<dbReference type="InterPro" id="IPR036412">
    <property type="entry name" value="HAD-like_sf"/>
</dbReference>
<name>A0A7M4DIM1_9MICO</name>
<dbReference type="Gene3D" id="3.40.50.1000">
    <property type="entry name" value="HAD superfamily/HAD-like"/>
    <property type="match status" value="1"/>
</dbReference>
<dbReference type="InterPro" id="IPR023198">
    <property type="entry name" value="PGP-like_dom2"/>
</dbReference>
<reference evidence="6 7" key="1">
    <citation type="submission" date="2019-11" db="EMBL/GenBank/DDBJ databases">
        <authorList>
            <person name="Criscuolo A."/>
        </authorList>
    </citation>
    <scope>NUCLEOTIDE SEQUENCE [LARGE SCALE GENOMIC DNA]</scope>
    <source>
        <strain evidence="6">CIP111667</strain>
    </source>
</reference>
<dbReference type="NCBIfam" id="TIGR01509">
    <property type="entry name" value="HAD-SF-IA-v3"/>
    <property type="match status" value="1"/>
</dbReference>
<evidence type="ECO:0000313" key="6">
    <source>
        <dbReference type="EMBL" id="VZO36831.1"/>
    </source>
</evidence>
<keyword evidence="6" id="KW-0378">Hydrolase</keyword>
<keyword evidence="3" id="KW-0479">Metal-binding</keyword>
<evidence type="ECO:0000256" key="1">
    <source>
        <dbReference type="ARBA" id="ARBA00001946"/>
    </source>
</evidence>
<dbReference type="EC" id="3.2.1.-" evidence="6"/>
<dbReference type="SUPFAM" id="SSF56784">
    <property type="entry name" value="HAD-like"/>
    <property type="match status" value="1"/>
</dbReference>
<dbReference type="PANTHER" id="PTHR46193:SF18">
    <property type="entry name" value="HEXITOL PHOSPHATASE B"/>
    <property type="match status" value="1"/>
</dbReference>
<dbReference type="SFLD" id="SFLDG01129">
    <property type="entry name" value="C1.5:_HAD__Beta-PGM__Phosphata"/>
    <property type="match status" value="1"/>
</dbReference>
<dbReference type="GO" id="GO:0046872">
    <property type="term" value="F:metal ion binding"/>
    <property type="evidence" value="ECO:0007669"/>
    <property type="project" value="UniProtKB-KW"/>
</dbReference>
<dbReference type="Proteomes" id="UP000419743">
    <property type="component" value="Unassembled WGS sequence"/>
</dbReference>
<keyword evidence="7" id="KW-1185">Reference proteome</keyword>
<evidence type="ECO:0000256" key="2">
    <source>
        <dbReference type="ARBA" id="ARBA00006171"/>
    </source>
</evidence>
<sequence length="252" mass="25651">MPHASSTGVGRLGLPPTILAVLFDLDGVLTQTSVLHRTAWKQTFDPILAAHGQGEFTEAEYAAHVDGRRRYDGVRAFLASRGINPPEGNPADGPEAETVCGIGNRKNEEVGRRLAADGVATYPGSVAYLHAVRAAGLRTAVVTASANGADVLAAAGLSDLLEARVDGVIAARDNLPGKPAPDTFLAGARALGVAPAQAAVIEDAIAGVQAGRAGSFGYVVGVDRLDQAAELAANGADVVVSDLAELLEGEAS</sequence>
<dbReference type="InterPro" id="IPR006439">
    <property type="entry name" value="HAD-SF_hydro_IA"/>
</dbReference>
<dbReference type="RefSeq" id="WP_156740779.1">
    <property type="nucleotide sequence ID" value="NZ_CACRYJ010000027.1"/>
</dbReference>
<gene>
    <name evidence="6" type="ORF">HALOF300_01974</name>
</gene>
<evidence type="ECO:0000256" key="5">
    <source>
        <dbReference type="ARBA" id="ARBA00023277"/>
    </source>
</evidence>
<keyword evidence="4" id="KW-0460">Magnesium</keyword>
<dbReference type="Gene3D" id="1.10.150.240">
    <property type="entry name" value="Putative phosphatase, domain 2"/>
    <property type="match status" value="1"/>
</dbReference>
<dbReference type="GO" id="GO:0016798">
    <property type="term" value="F:hydrolase activity, acting on glycosyl bonds"/>
    <property type="evidence" value="ECO:0007669"/>
    <property type="project" value="UniProtKB-KW"/>
</dbReference>
<dbReference type="InterPro" id="IPR051600">
    <property type="entry name" value="Beta-PGM-like"/>
</dbReference>
<dbReference type="AlphaFoldDB" id="A0A7M4DIM1"/>
<comment type="similarity">
    <text evidence="2">Belongs to the HAD-like hydrolase superfamily. CbbY/CbbZ/Gph/YieH family.</text>
</comment>
<keyword evidence="5" id="KW-0119">Carbohydrate metabolism</keyword>
<dbReference type="PANTHER" id="PTHR46193">
    <property type="entry name" value="6-PHOSPHOGLUCONATE PHOSPHATASE"/>
    <property type="match status" value="1"/>
</dbReference>